<dbReference type="PROSITE" id="PS51257">
    <property type="entry name" value="PROKAR_LIPOPROTEIN"/>
    <property type="match status" value="1"/>
</dbReference>
<dbReference type="Pfam" id="PF17680">
    <property type="entry name" value="FlgO"/>
    <property type="match status" value="1"/>
</dbReference>
<dbReference type="InterPro" id="IPR041215">
    <property type="entry name" value="FlgO_dom"/>
</dbReference>
<dbReference type="EMBL" id="FNLL01000008">
    <property type="protein sequence ID" value="SDU42147.1"/>
    <property type="molecule type" value="Genomic_DNA"/>
</dbReference>
<dbReference type="RefSeq" id="WP_092235382.1">
    <property type="nucleotide sequence ID" value="NZ_FNLL01000008.1"/>
</dbReference>
<keyword evidence="3" id="KW-1185">Reference proteome</keyword>
<gene>
    <name evidence="2" type="ORF">SAMN04487931_108102</name>
</gene>
<organism evidence="2 3">
    <name type="scientific">Desulfobacula phenolica</name>
    <dbReference type="NCBI Taxonomy" id="90732"/>
    <lineage>
        <taxon>Bacteria</taxon>
        <taxon>Pseudomonadati</taxon>
        <taxon>Thermodesulfobacteriota</taxon>
        <taxon>Desulfobacteria</taxon>
        <taxon>Desulfobacterales</taxon>
        <taxon>Desulfobacteraceae</taxon>
        <taxon>Desulfobacula</taxon>
    </lineage>
</organism>
<dbReference type="AlphaFoldDB" id="A0A1H2IDD2"/>
<reference evidence="3" key="1">
    <citation type="submission" date="2016-10" db="EMBL/GenBank/DDBJ databases">
        <authorList>
            <person name="Varghese N."/>
            <person name="Submissions S."/>
        </authorList>
    </citation>
    <scope>NUCLEOTIDE SEQUENCE [LARGE SCALE GENOMIC DNA]</scope>
    <source>
        <strain evidence="3">DSM 3384</strain>
    </source>
</reference>
<name>A0A1H2IDD2_9BACT</name>
<evidence type="ECO:0000313" key="2">
    <source>
        <dbReference type="EMBL" id="SDU42147.1"/>
    </source>
</evidence>
<sequence>MKSLSIFIISLFFLISFFSCRHIEPSPESLATEKNSDIRTQNIEAVDELLNNCNNQLSLKRPIIVASLVSVDDIYKSSTYGRMSAEIIANRLAQHGYSVKELKMNQNRIYIKKGEGEFVLSRDLQNVASKHDVQAVVVGTYALLNEGYKDSVCVCLKIVDPISNIIGCSKCYIFETRHENWE</sequence>
<evidence type="ECO:0000259" key="1">
    <source>
        <dbReference type="Pfam" id="PF17680"/>
    </source>
</evidence>
<feature type="domain" description="FlgO" evidence="1">
    <location>
        <begin position="44"/>
        <end position="167"/>
    </location>
</feature>
<protein>
    <recommendedName>
        <fullName evidence="1">FlgO domain-containing protein</fullName>
    </recommendedName>
</protein>
<dbReference type="Proteomes" id="UP000199608">
    <property type="component" value="Unassembled WGS sequence"/>
</dbReference>
<evidence type="ECO:0000313" key="3">
    <source>
        <dbReference type="Proteomes" id="UP000199608"/>
    </source>
</evidence>
<proteinExistence type="predicted"/>
<accession>A0A1H2IDD2</accession>